<dbReference type="EMBL" id="BBMS01000135">
    <property type="protein sequence ID" value="GAL31159.1"/>
    <property type="molecule type" value="Genomic_DNA"/>
</dbReference>
<organism evidence="1 2">
    <name type="scientific">Vibrio variabilis</name>
    <dbReference type="NCBI Taxonomy" id="990271"/>
    <lineage>
        <taxon>Bacteria</taxon>
        <taxon>Pseudomonadati</taxon>
        <taxon>Pseudomonadota</taxon>
        <taxon>Gammaproteobacteria</taxon>
        <taxon>Vibrionales</taxon>
        <taxon>Vibrionaceae</taxon>
        <taxon>Vibrio</taxon>
    </lineage>
</organism>
<sequence>MLATTNPCRVAVIGEATFLPNKVKPLQHNPETIISNAPRIEGWEALGNISNTKPPNATAIPIISTKESLCPLNL</sequence>
<evidence type="ECO:0000313" key="2">
    <source>
        <dbReference type="Proteomes" id="UP000029223"/>
    </source>
</evidence>
<name>A0ABQ0JQY7_9VIBR</name>
<accession>A0ABQ0JQY7</accession>
<dbReference type="Proteomes" id="UP000029223">
    <property type="component" value="Unassembled WGS sequence"/>
</dbReference>
<comment type="caution">
    <text evidence="1">The sequence shown here is derived from an EMBL/GenBank/DDBJ whole genome shotgun (WGS) entry which is preliminary data.</text>
</comment>
<keyword evidence="2" id="KW-1185">Reference proteome</keyword>
<reference evidence="2" key="2">
    <citation type="submission" date="2014-09" db="EMBL/GenBank/DDBJ databases">
        <authorList>
            <consortium name="NBRP consortium"/>
            <person name="Sawabe T."/>
            <person name="Meirelles P."/>
            <person name="Nakanishi M."/>
            <person name="Sayaka M."/>
            <person name="Hattori M."/>
            <person name="Ohkuma M."/>
        </authorList>
    </citation>
    <scope>NUCLEOTIDE SEQUENCE [LARGE SCALE GENOMIC DNA]</scope>
    <source>
        <strain evidence="2">JCM 19239</strain>
    </source>
</reference>
<proteinExistence type="predicted"/>
<reference evidence="2" key="1">
    <citation type="submission" date="2014-09" db="EMBL/GenBank/DDBJ databases">
        <title>Vibrio variabilis JCM 19239. (C206) whole genome shotgun sequence.</title>
        <authorList>
            <person name="Sawabe T."/>
            <person name="Meirelles P."/>
            <person name="Nakanishi M."/>
            <person name="Sayaka M."/>
            <person name="Hattori M."/>
            <person name="Ohkuma M."/>
        </authorList>
    </citation>
    <scope>NUCLEOTIDE SEQUENCE [LARGE SCALE GENOMIC DNA]</scope>
    <source>
        <strain evidence="2">JCM 19239</strain>
    </source>
</reference>
<evidence type="ECO:0000313" key="1">
    <source>
        <dbReference type="EMBL" id="GAL31159.1"/>
    </source>
</evidence>
<protein>
    <submittedName>
        <fullName evidence="1">Uncharacterized protein</fullName>
    </submittedName>
</protein>
<gene>
    <name evidence="1" type="ORF">JCM19239_253</name>
</gene>